<proteinExistence type="predicted"/>
<reference evidence="1 2" key="1">
    <citation type="journal article" date="2014" name="Agronomy (Basel)">
        <title>A Draft Genome Sequence for Ensete ventricosum, the Drought-Tolerant Tree Against Hunger.</title>
        <authorList>
            <person name="Harrison J."/>
            <person name="Moore K.A."/>
            <person name="Paszkiewicz K."/>
            <person name="Jones T."/>
            <person name="Grant M."/>
            <person name="Ambacheew D."/>
            <person name="Muzemil S."/>
            <person name="Studholme D.J."/>
        </authorList>
    </citation>
    <scope>NUCLEOTIDE SEQUENCE [LARGE SCALE GENOMIC DNA]</scope>
</reference>
<evidence type="ECO:0000313" key="1">
    <source>
        <dbReference type="EMBL" id="RRT65070.1"/>
    </source>
</evidence>
<dbReference type="EMBL" id="AMZH03005949">
    <property type="protein sequence ID" value="RRT65070.1"/>
    <property type="molecule type" value="Genomic_DNA"/>
</dbReference>
<dbReference type="Proteomes" id="UP000287651">
    <property type="component" value="Unassembled WGS sequence"/>
</dbReference>
<dbReference type="AlphaFoldDB" id="A0A426ZM73"/>
<gene>
    <name evidence="1" type="ORF">B296_00008039</name>
</gene>
<comment type="caution">
    <text evidence="1">The sequence shown here is derived from an EMBL/GenBank/DDBJ whole genome shotgun (WGS) entry which is preliminary data.</text>
</comment>
<protein>
    <submittedName>
        <fullName evidence="1">Uncharacterized protein</fullName>
    </submittedName>
</protein>
<evidence type="ECO:0000313" key="2">
    <source>
        <dbReference type="Proteomes" id="UP000287651"/>
    </source>
</evidence>
<organism evidence="1 2">
    <name type="scientific">Ensete ventricosum</name>
    <name type="common">Abyssinian banana</name>
    <name type="synonym">Musa ensete</name>
    <dbReference type="NCBI Taxonomy" id="4639"/>
    <lineage>
        <taxon>Eukaryota</taxon>
        <taxon>Viridiplantae</taxon>
        <taxon>Streptophyta</taxon>
        <taxon>Embryophyta</taxon>
        <taxon>Tracheophyta</taxon>
        <taxon>Spermatophyta</taxon>
        <taxon>Magnoliopsida</taxon>
        <taxon>Liliopsida</taxon>
        <taxon>Zingiberales</taxon>
        <taxon>Musaceae</taxon>
        <taxon>Ensete</taxon>
    </lineage>
</organism>
<sequence length="88" mass="8877">MTSWVPLSSSRSHHAGASPYGLAAGGCPLLASCWRPLLVGALQPATLVGIALQVAVPTGSRLQSGPGSIQSPPCRGPWPQLIAPLQGA</sequence>
<name>A0A426ZM73_ENSVE</name>
<accession>A0A426ZM73</accession>